<keyword evidence="3" id="KW-1185">Reference proteome</keyword>
<dbReference type="AlphaFoldDB" id="A0ABD1VRG2"/>
<comment type="caution">
    <text evidence="2">The sequence shown here is derived from an EMBL/GenBank/DDBJ whole genome shotgun (WGS) entry which is preliminary data.</text>
</comment>
<proteinExistence type="predicted"/>
<feature type="region of interest" description="Disordered" evidence="1">
    <location>
        <begin position="84"/>
        <end position="109"/>
    </location>
</feature>
<dbReference type="EMBL" id="JBFOLK010000001">
    <property type="protein sequence ID" value="KAL2539856.1"/>
    <property type="molecule type" value="Genomic_DNA"/>
</dbReference>
<evidence type="ECO:0000256" key="1">
    <source>
        <dbReference type="SAM" id="MobiDB-lite"/>
    </source>
</evidence>
<organism evidence="2 3">
    <name type="scientific">Abeliophyllum distichum</name>
    <dbReference type="NCBI Taxonomy" id="126358"/>
    <lineage>
        <taxon>Eukaryota</taxon>
        <taxon>Viridiplantae</taxon>
        <taxon>Streptophyta</taxon>
        <taxon>Embryophyta</taxon>
        <taxon>Tracheophyta</taxon>
        <taxon>Spermatophyta</taxon>
        <taxon>Magnoliopsida</taxon>
        <taxon>eudicotyledons</taxon>
        <taxon>Gunneridae</taxon>
        <taxon>Pentapetalae</taxon>
        <taxon>asterids</taxon>
        <taxon>lamiids</taxon>
        <taxon>Lamiales</taxon>
        <taxon>Oleaceae</taxon>
        <taxon>Forsythieae</taxon>
        <taxon>Abeliophyllum</taxon>
    </lineage>
</organism>
<evidence type="ECO:0000313" key="3">
    <source>
        <dbReference type="Proteomes" id="UP001604336"/>
    </source>
</evidence>
<protein>
    <submittedName>
        <fullName evidence="2">Nuclear pore complex protein</fullName>
    </submittedName>
</protein>
<accession>A0ABD1VRG2</accession>
<sequence length="109" mass="11642">MESSEVVVVGKRSTVFGSMASQAPSTSFQSTLHPQSVFNFDKPKEVNNFPPLLSFSSKVDDKAPAFAISSSPSELSNRIQFTWSDTKPESSSSAVNVLSTPTGAQQIIA</sequence>
<gene>
    <name evidence="2" type="ORF">Adt_00834</name>
</gene>
<name>A0ABD1VRG2_9LAMI</name>
<evidence type="ECO:0000313" key="2">
    <source>
        <dbReference type="EMBL" id="KAL2539856.1"/>
    </source>
</evidence>
<reference evidence="3" key="1">
    <citation type="submission" date="2024-07" db="EMBL/GenBank/DDBJ databases">
        <title>Two chromosome-level genome assemblies of Korean endemic species Abeliophyllum distichum and Forsythia ovata (Oleaceae).</title>
        <authorList>
            <person name="Jang H."/>
        </authorList>
    </citation>
    <scope>NUCLEOTIDE SEQUENCE [LARGE SCALE GENOMIC DNA]</scope>
</reference>
<dbReference type="Proteomes" id="UP001604336">
    <property type="component" value="Unassembled WGS sequence"/>
</dbReference>